<dbReference type="Pfam" id="PF00535">
    <property type="entry name" value="Glycos_transf_2"/>
    <property type="match status" value="1"/>
</dbReference>
<organism evidence="2 3">
    <name type="scientific">Subsaximicrobium wynnwilliamsii</name>
    <dbReference type="NCBI Taxonomy" id="291179"/>
    <lineage>
        <taxon>Bacteria</taxon>
        <taxon>Pseudomonadati</taxon>
        <taxon>Bacteroidota</taxon>
        <taxon>Flavobacteriia</taxon>
        <taxon>Flavobacteriales</taxon>
        <taxon>Flavobacteriaceae</taxon>
        <taxon>Subsaximicrobium</taxon>
    </lineage>
</organism>
<name>A0A5C6ZE65_9FLAO</name>
<dbReference type="InterPro" id="IPR001173">
    <property type="entry name" value="Glyco_trans_2-like"/>
</dbReference>
<dbReference type="Proteomes" id="UP000321578">
    <property type="component" value="Unassembled WGS sequence"/>
</dbReference>
<keyword evidence="3" id="KW-1185">Reference proteome</keyword>
<accession>A0A5C6ZE65</accession>
<dbReference type="SUPFAM" id="SSF53448">
    <property type="entry name" value="Nucleotide-diphospho-sugar transferases"/>
    <property type="match status" value="1"/>
</dbReference>
<comment type="caution">
    <text evidence="2">The sequence shown here is derived from an EMBL/GenBank/DDBJ whole genome shotgun (WGS) entry which is preliminary data.</text>
</comment>
<dbReference type="GO" id="GO:0016758">
    <property type="term" value="F:hexosyltransferase activity"/>
    <property type="evidence" value="ECO:0007669"/>
    <property type="project" value="UniProtKB-ARBA"/>
</dbReference>
<evidence type="ECO:0000259" key="1">
    <source>
        <dbReference type="Pfam" id="PF00535"/>
    </source>
</evidence>
<dbReference type="InterPro" id="IPR029044">
    <property type="entry name" value="Nucleotide-diphossugar_trans"/>
</dbReference>
<reference evidence="2 3" key="1">
    <citation type="submission" date="2019-08" db="EMBL/GenBank/DDBJ databases">
        <title>Genomes of Subsaximicrobium wynnwilliamsii strains.</title>
        <authorList>
            <person name="Bowman J.P."/>
        </authorList>
    </citation>
    <scope>NUCLEOTIDE SEQUENCE [LARGE SCALE GENOMIC DNA]</scope>
    <source>
        <strain evidence="2 3">2-80-2</strain>
    </source>
</reference>
<feature type="domain" description="Glycosyltransferase 2-like" evidence="1">
    <location>
        <begin position="17"/>
        <end position="158"/>
    </location>
</feature>
<evidence type="ECO:0000313" key="2">
    <source>
        <dbReference type="EMBL" id="TXD87452.1"/>
    </source>
</evidence>
<gene>
    <name evidence="2" type="ORF">ESY86_16875</name>
</gene>
<dbReference type="EMBL" id="VORO01000024">
    <property type="protein sequence ID" value="TXD87452.1"/>
    <property type="molecule type" value="Genomic_DNA"/>
</dbReference>
<protein>
    <submittedName>
        <fullName evidence="2">Glycosyltransferase family 2 protein</fullName>
    </submittedName>
</protein>
<sequence>MELNNNKATLTLEDGVSIVVVSYNGAERLIPTLKHLANQESIGFCVEVILVDNCSTDNTREIAKSFWHELGIPFPLRIVQETQAGTMFARKKGIEVSSYRYLLYCDDDNWLCKHYLSTAYNIISKDPNIAALGGCGYMQYEHNFMPPNWIKDYEKNYGTGPQGREDGDTTFSKGCLYTAGTILDKAWLDKLYAKGFASALEGRIGDTLIAGEDTELTYALKLIGGKLYYSSKMTFQHFMPKKRITWGYLKRLWFSFGYSNYIISPYNEFYQKRKQLNKVHYLIKRIKEIVKLSLIITKHQLSEGQKPVLERRWKLGEIKAMIYSSKKYQKVQKTIQKLQIDS</sequence>
<dbReference type="PANTHER" id="PTHR22916:SF71">
    <property type="entry name" value="GLYCOSYL TRANSFERASE"/>
    <property type="match status" value="1"/>
</dbReference>
<dbReference type="Gene3D" id="3.90.550.10">
    <property type="entry name" value="Spore Coat Polysaccharide Biosynthesis Protein SpsA, Chain A"/>
    <property type="match status" value="1"/>
</dbReference>
<proteinExistence type="predicted"/>
<evidence type="ECO:0000313" key="3">
    <source>
        <dbReference type="Proteomes" id="UP000321578"/>
    </source>
</evidence>
<dbReference type="CDD" id="cd00761">
    <property type="entry name" value="Glyco_tranf_GTA_type"/>
    <property type="match status" value="1"/>
</dbReference>
<dbReference type="OrthoDB" id="786280at2"/>
<dbReference type="AlphaFoldDB" id="A0A5C6ZE65"/>
<keyword evidence="2" id="KW-0808">Transferase</keyword>
<dbReference type="RefSeq" id="WP_147087898.1">
    <property type="nucleotide sequence ID" value="NZ_VORM01000026.1"/>
</dbReference>
<dbReference type="PANTHER" id="PTHR22916">
    <property type="entry name" value="GLYCOSYLTRANSFERASE"/>
    <property type="match status" value="1"/>
</dbReference>